<feature type="transmembrane region" description="Helical" evidence="5">
    <location>
        <begin position="31"/>
        <end position="55"/>
    </location>
</feature>
<keyword evidence="3 5" id="KW-1133">Transmembrane helix</keyword>
<evidence type="ECO:0000256" key="2">
    <source>
        <dbReference type="ARBA" id="ARBA00022692"/>
    </source>
</evidence>
<dbReference type="STRING" id="5539.A0A3E2H7Z1"/>
<feature type="transmembrane region" description="Helical" evidence="5">
    <location>
        <begin position="110"/>
        <end position="136"/>
    </location>
</feature>
<feature type="non-terminal residue" evidence="6">
    <location>
        <position position="275"/>
    </location>
</feature>
<feature type="transmembrane region" description="Helical" evidence="5">
    <location>
        <begin position="143"/>
        <end position="164"/>
    </location>
</feature>
<evidence type="ECO:0000313" key="7">
    <source>
        <dbReference type="Proteomes" id="UP000258309"/>
    </source>
</evidence>
<dbReference type="PANTHER" id="PTHR22911:SF6">
    <property type="entry name" value="SOLUTE CARRIER FAMILY 35 MEMBER G1"/>
    <property type="match status" value="1"/>
</dbReference>
<protein>
    <recommendedName>
        <fullName evidence="8">EamA domain-containing protein</fullName>
    </recommendedName>
</protein>
<sequence length="275" mass="29499">MLCTLLASICYLWHNVPEELPFGKKELRPLLFIRGIGGFFSVIGFYCEATVLNFLAPMGACCAMAVISSGTFSLVEITSGILSLTGVVLIAQPEFLFGSQAGVESPGIGATSIVGVGFAIIGAVGGMCSITAIRVIGKRVHPLIGVCYFAATVLLVSAIAFITVPSLKFNLSLFASQWVLLFSMGVIGFLMEFAFAMGLAAETSHRSTYMTYSQAVLAFLADDIVWDFTPSLLSSVGCLWILLALAIETMFSEEIRQIEEEQKSREDESALPLMA</sequence>
<dbReference type="Proteomes" id="UP000258309">
    <property type="component" value="Unassembled WGS sequence"/>
</dbReference>
<name>A0A3E2H7Z1_SCYLI</name>
<evidence type="ECO:0000313" key="6">
    <source>
        <dbReference type="EMBL" id="RFU29500.1"/>
    </source>
</evidence>
<dbReference type="AlphaFoldDB" id="A0A3E2H7Z1"/>
<proteinExistence type="predicted"/>
<feature type="non-terminal residue" evidence="6">
    <location>
        <position position="1"/>
    </location>
</feature>
<keyword evidence="7" id="KW-1185">Reference proteome</keyword>
<evidence type="ECO:0000256" key="4">
    <source>
        <dbReference type="ARBA" id="ARBA00023136"/>
    </source>
</evidence>
<organism evidence="6 7">
    <name type="scientific">Scytalidium lignicola</name>
    <name type="common">Hyphomycete</name>
    <dbReference type="NCBI Taxonomy" id="5539"/>
    <lineage>
        <taxon>Eukaryota</taxon>
        <taxon>Fungi</taxon>
        <taxon>Dikarya</taxon>
        <taxon>Ascomycota</taxon>
        <taxon>Pezizomycotina</taxon>
        <taxon>Leotiomycetes</taxon>
        <taxon>Leotiomycetes incertae sedis</taxon>
        <taxon>Scytalidium</taxon>
    </lineage>
</organism>
<dbReference type="OMA" id="QIIFIRM"/>
<gene>
    <name evidence="6" type="ORF">B7463_g6829</name>
</gene>
<evidence type="ECO:0000256" key="3">
    <source>
        <dbReference type="ARBA" id="ARBA00022989"/>
    </source>
</evidence>
<dbReference type="GO" id="GO:0016020">
    <property type="term" value="C:membrane"/>
    <property type="evidence" value="ECO:0007669"/>
    <property type="project" value="UniProtKB-SubCell"/>
</dbReference>
<feature type="transmembrane region" description="Helical" evidence="5">
    <location>
        <begin position="62"/>
        <end position="90"/>
    </location>
</feature>
<reference evidence="6 7" key="1">
    <citation type="submission" date="2018-05" db="EMBL/GenBank/DDBJ databases">
        <title>Draft genome sequence of Scytalidium lignicola DSM 105466, a ubiquitous saprotrophic fungus.</title>
        <authorList>
            <person name="Buettner E."/>
            <person name="Gebauer A.M."/>
            <person name="Hofrichter M."/>
            <person name="Liers C."/>
            <person name="Kellner H."/>
        </authorList>
    </citation>
    <scope>NUCLEOTIDE SEQUENCE [LARGE SCALE GENOMIC DNA]</scope>
    <source>
        <strain evidence="6 7">DSM 105466</strain>
    </source>
</reference>
<dbReference type="PANTHER" id="PTHR22911">
    <property type="entry name" value="ACYL-MALONYL CONDENSING ENZYME-RELATED"/>
    <property type="match status" value="1"/>
</dbReference>
<feature type="transmembrane region" description="Helical" evidence="5">
    <location>
        <begin position="176"/>
        <end position="197"/>
    </location>
</feature>
<comment type="caution">
    <text evidence="6">The sequence shown here is derived from an EMBL/GenBank/DDBJ whole genome shotgun (WGS) entry which is preliminary data.</text>
</comment>
<dbReference type="OrthoDB" id="306876at2759"/>
<dbReference type="EMBL" id="NCSJ02000126">
    <property type="protein sequence ID" value="RFU29500.1"/>
    <property type="molecule type" value="Genomic_DNA"/>
</dbReference>
<keyword evidence="2 5" id="KW-0812">Transmembrane</keyword>
<evidence type="ECO:0000256" key="5">
    <source>
        <dbReference type="SAM" id="Phobius"/>
    </source>
</evidence>
<comment type="subcellular location">
    <subcellularLocation>
        <location evidence="1">Membrane</location>
        <topology evidence="1">Multi-pass membrane protein</topology>
    </subcellularLocation>
</comment>
<evidence type="ECO:0008006" key="8">
    <source>
        <dbReference type="Google" id="ProtNLM"/>
    </source>
</evidence>
<keyword evidence="4 5" id="KW-0472">Membrane</keyword>
<evidence type="ECO:0000256" key="1">
    <source>
        <dbReference type="ARBA" id="ARBA00004141"/>
    </source>
</evidence>
<accession>A0A3E2H7Z1</accession>